<proteinExistence type="predicted"/>
<accession>A0A9J6DKG5</accession>
<reference evidence="1" key="1">
    <citation type="journal article" date="2020" name="Cell">
        <title>Large-Scale Comparative Analyses of Tick Genomes Elucidate Their Genetic Diversity and Vector Capacities.</title>
        <authorList>
            <consortium name="Tick Genome and Microbiome Consortium (TIGMIC)"/>
            <person name="Jia N."/>
            <person name="Wang J."/>
            <person name="Shi W."/>
            <person name="Du L."/>
            <person name="Sun Y."/>
            <person name="Zhan W."/>
            <person name="Jiang J.F."/>
            <person name="Wang Q."/>
            <person name="Zhang B."/>
            <person name="Ji P."/>
            <person name="Bell-Sakyi L."/>
            <person name="Cui X.M."/>
            <person name="Yuan T.T."/>
            <person name="Jiang B.G."/>
            <person name="Yang W.F."/>
            <person name="Lam T.T."/>
            <person name="Chang Q.C."/>
            <person name="Ding S.J."/>
            <person name="Wang X.J."/>
            <person name="Zhu J.G."/>
            <person name="Ruan X.D."/>
            <person name="Zhao L."/>
            <person name="Wei J.T."/>
            <person name="Ye R.Z."/>
            <person name="Que T.C."/>
            <person name="Du C.H."/>
            <person name="Zhou Y.H."/>
            <person name="Cheng J.X."/>
            <person name="Dai P.F."/>
            <person name="Guo W.B."/>
            <person name="Han X.H."/>
            <person name="Huang E.J."/>
            <person name="Li L.F."/>
            <person name="Wei W."/>
            <person name="Gao Y.C."/>
            <person name="Liu J.Z."/>
            <person name="Shao H.Z."/>
            <person name="Wang X."/>
            <person name="Wang C.C."/>
            <person name="Yang T.C."/>
            <person name="Huo Q.B."/>
            <person name="Li W."/>
            <person name="Chen H.Y."/>
            <person name="Chen S.E."/>
            <person name="Zhou L.G."/>
            <person name="Ni X.B."/>
            <person name="Tian J.H."/>
            <person name="Sheng Y."/>
            <person name="Liu T."/>
            <person name="Pan Y.S."/>
            <person name="Xia L.Y."/>
            <person name="Li J."/>
            <person name="Zhao F."/>
            <person name="Cao W.C."/>
        </authorList>
    </citation>
    <scope>NUCLEOTIDE SEQUENCE</scope>
    <source>
        <strain evidence="1">Rmic-2018</strain>
    </source>
</reference>
<evidence type="ECO:0000313" key="2">
    <source>
        <dbReference type="Proteomes" id="UP000821866"/>
    </source>
</evidence>
<dbReference type="AlphaFoldDB" id="A0A9J6DKG5"/>
<dbReference type="EMBL" id="JABSTU010000008">
    <property type="protein sequence ID" value="KAH8022615.1"/>
    <property type="molecule type" value="Genomic_DNA"/>
</dbReference>
<dbReference type="Proteomes" id="UP000821866">
    <property type="component" value="Chromosome 6"/>
</dbReference>
<protein>
    <submittedName>
        <fullName evidence="1">Uncharacterized protein</fullName>
    </submittedName>
</protein>
<evidence type="ECO:0000313" key="1">
    <source>
        <dbReference type="EMBL" id="KAH8022615.1"/>
    </source>
</evidence>
<dbReference type="VEuPathDB" id="VectorBase:LOC119161038"/>
<sequence>MQLLFERMAEVVHRYLDEKIYDAYEIGHAIVTGEKEVQQSVWKFVNNDNIMADIRGRATLNRLLVMRRLVEIQSRFPDIVVAFRSRQASTTILDDVLKSVQEHQAEGLLDTEAVHELRVMLKARRMRIIAGPCSLPTSYKPIAMLRVIPWIDSDSVRQFLAVRRLKPLWLTRSPTSIC</sequence>
<reference evidence="1" key="2">
    <citation type="submission" date="2021-09" db="EMBL/GenBank/DDBJ databases">
        <authorList>
            <person name="Jia N."/>
            <person name="Wang J."/>
            <person name="Shi W."/>
            <person name="Du L."/>
            <person name="Sun Y."/>
            <person name="Zhan W."/>
            <person name="Jiang J."/>
            <person name="Wang Q."/>
            <person name="Zhang B."/>
            <person name="Ji P."/>
            <person name="Sakyi L.B."/>
            <person name="Cui X."/>
            <person name="Yuan T."/>
            <person name="Jiang B."/>
            <person name="Yang W."/>
            <person name="Lam T.T.-Y."/>
            <person name="Chang Q."/>
            <person name="Ding S."/>
            <person name="Wang X."/>
            <person name="Zhu J."/>
            <person name="Ruan X."/>
            <person name="Zhao L."/>
            <person name="Wei J."/>
            <person name="Que T."/>
            <person name="Du C."/>
            <person name="Cheng J."/>
            <person name="Dai P."/>
            <person name="Han X."/>
            <person name="Huang E."/>
            <person name="Gao Y."/>
            <person name="Liu J."/>
            <person name="Shao H."/>
            <person name="Ye R."/>
            <person name="Li L."/>
            <person name="Wei W."/>
            <person name="Wang X."/>
            <person name="Wang C."/>
            <person name="Huo Q."/>
            <person name="Li W."/>
            <person name="Guo W."/>
            <person name="Chen H."/>
            <person name="Chen S."/>
            <person name="Zhou L."/>
            <person name="Zhou L."/>
            <person name="Ni X."/>
            <person name="Tian J."/>
            <person name="Zhou Y."/>
            <person name="Sheng Y."/>
            <person name="Liu T."/>
            <person name="Pan Y."/>
            <person name="Xia L."/>
            <person name="Li J."/>
            <person name="Zhao F."/>
            <person name="Cao W."/>
        </authorList>
    </citation>
    <scope>NUCLEOTIDE SEQUENCE</scope>
    <source>
        <strain evidence="1">Rmic-2018</strain>
        <tissue evidence="1">Larvae</tissue>
    </source>
</reference>
<keyword evidence="2" id="KW-1185">Reference proteome</keyword>
<comment type="caution">
    <text evidence="1">The sequence shown here is derived from an EMBL/GenBank/DDBJ whole genome shotgun (WGS) entry which is preliminary data.</text>
</comment>
<gene>
    <name evidence="1" type="ORF">HPB51_000915</name>
</gene>
<name>A0A9J6DKG5_RHIMP</name>
<organism evidence="1 2">
    <name type="scientific">Rhipicephalus microplus</name>
    <name type="common">Cattle tick</name>
    <name type="synonym">Boophilus microplus</name>
    <dbReference type="NCBI Taxonomy" id="6941"/>
    <lineage>
        <taxon>Eukaryota</taxon>
        <taxon>Metazoa</taxon>
        <taxon>Ecdysozoa</taxon>
        <taxon>Arthropoda</taxon>
        <taxon>Chelicerata</taxon>
        <taxon>Arachnida</taxon>
        <taxon>Acari</taxon>
        <taxon>Parasitiformes</taxon>
        <taxon>Ixodida</taxon>
        <taxon>Ixodoidea</taxon>
        <taxon>Ixodidae</taxon>
        <taxon>Rhipicephalinae</taxon>
        <taxon>Rhipicephalus</taxon>
        <taxon>Boophilus</taxon>
    </lineage>
</organism>